<evidence type="ECO:0000313" key="1">
    <source>
        <dbReference type="EMBL" id="CAB5058445.1"/>
    </source>
</evidence>
<sequence>MRVIRANSVSDPIRLAFTIKLPLLLIDPANTKSFIATSTGVASPVKNELLIVLNPDTTWPSVGIESPGFTTNRSPTTRSSIEITDVEFPRFTSTVPADNLNNSASAEPALRFALCSKYRPSMTKKITAEETSA</sequence>
<organism evidence="1">
    <name type="scientific">freshwater metagenome</name>
    <dbReference type="NCBI Taxonomy" id="449393"/>
    <lineage>
        <taxon>unclassified sequences</taxon>
        <taxon>metagenomes</taxon>
        <taxon>ecological metagenomes</taxon>
    </lineage>
</organism>
<gene>
    <name evidence="1" type="ORF">UFOPK4358_00094</name>
</gene>
<dbReference type="AlphaFoldDB" id="A0A6J7TYG4"/>
<name>A0A6J7TYG4_9ZZZZ</name>
<reference evidence="1" key="1">
    <citation type="submission" date="2020-05" db="EMBL/GenBank/DDBJ databases">
        <authorList>
            <person name="Chiriac C."/>
            <person name="Salcher M."/>
            <person name="Ghai R."/>
            <person name="Kavagutti S V."/>
        </authorList>
    </citation>
    <scope>NUCLEOTIDE SEQUENCE</scope>
</reference>
<accession>A0A6J7TYG4</accession>
<protein>
    <submittedName>
        <fullName evidence="1">Unannotated protein</fullName>
    </submittedName>
</protein>
<dbReference type="EMBL" id="CAFBQQ010000004">
    <property type="protein sequence ID" value="CAB5058445.1"/>
    <property type="molecule type" value="Genomic_DNA"/>
</dbReference>
<proteinExistence type="predicted"/>